<name>A0A1X0QGE4_9MICR</name>
<evidence type="ECO:0000256" key="1">
    <source>
        <dbReference type="ARBA" id="ARBA00023235"/>
    </source>
</evidence>
<dbReference type="SUPFAM" id="SSF55120">
    <property type="entry name" value="Pseudouridine synthase"/>
    <property type="match status" value="1"/>
</dbReference>
<dbReference type="InterPro" id="IPR032819">
    <property type="entry name" value="TruB_C"/>
</dbReference>
<accession>A0A1X0QGE4</accession>
<dbReference type="Gene3D" id="2.30.130.10">
    <property type="entry name" value="PUA domain"/>
    <property type="match status" value="1"/>
</dbReference>
<proteinExistence type="predicted"/>
<dbReference type="PANTHER" id="PTHR23127:SF0">
    <property type="entry name" value="H_ACA RIBONUCLEOPROTEIN COMPLEX SUBUNIT DKC1"/>
    <property type="match status" value="1"/>
</dbReference>
<dbReference type="InterPro" id="IPR020103">
    <property type="entry name" value="PsdUridine_synth_cat_dom_sf"/>
</dbReference>
<dbReference type="EMBL" id="LTAI01000425">
    <property type="protein sequence ID" value="ORD98823.1"/>
    <property type="molecule type" value="Genomic_DNA"/>
</dbReference>
<dbReference type="GO" id="GO:0009982">
    <property type="term" value="F:pseudouridine synthase activity"/>
    <property type="evidence" value="ECO:0007669"/>
    <property type="project" value="InterPro"/>
</dbReference>
<dbReference type="PANTHER" id="PTHR23127">
    <property type="entry name" value="CENTROMERE/MICROTUBULE BINDING PROTEIN CBF5"/>
    <property type="match status" value="1"/>
</dbReference>
<dbReference type="GO" id="GO:0000495">
    <property type="term" value="P:box H/ACA sno(s)RNA 3'-end processing"/>
    <property type="evidence" value="ECO:0007669"/>
    <property type="project" value="TreeGrafter"/>
</dbReference>
<protein>
    <submittedName>
        <fullName evidence="3">CBF5</fullName>
    </submittedName>
</protein>
<evidence type="ECO:0000259" key="2">
    <source>
        <dbReference type="Pfam" id="PF16198"/>
    </source>
</evidence>
<keyword evidence="1" id="KW-0413">Isomerase</keyword>
<dbReference type="InterPro" id="IPR036974">
    <property type="entry name" value="PUA_sf"/>
</dbReference>
<feature type="domain" description="tRNA pseudouridylate synthase B C-terminal" evidence="2">
    <location>
        <begin position="2"/>
        <end position="57"/>
    </location>
</feature>
<dbReference type="AlphaFoldDB" id="A0A1X0QGE4"/>
<dbReference type="VEuPathDB" id="MicrosporidiaDB:A0H76_1869"/>
<reference evidence="3 4" key="1">
    <citation type="journal article" date="2017" name="Environ. Microbiol.">
        <title>Decay of the glycolytic pathway and adaptation to intranuclear parasitism within Enterocytozoonidae microsporidia.</title>
        <authorList>
            <person name="Wiredu Boakye D."/>
            <person name="Jaroenlak P."/>
            <person name="Prachumwat A."/>
            <person name="Williams T.A."/>
            <person name="Bateman K.S."/>
            <person name="Itsathitphaisarn O."/>
            <person name="Sritunyalucksana K."/>
            <person name="Paszkiewicz K.H."/>
            <person name="Moore K.A."/>
            <person name="Stentiford G.D."/>
            <person name="Williams B.A."/>
        </authorList>
    </citation>
    <scope>NUCLEOTIDE SEQUENCE [LARGE SCALE GENOMIC DNA]</scope>
    <source>
        <strain evidence="4">canceri</strain>
    </source>
</reference>
<dbReference type="GO" id="GO:0031118">
    <property type="term" value="P:rRNA pseudouridine synthesis"/>
    <property type="evidence" value="ECO:0007669"/>
    <property type="project" value="TreeGrafter"/>
</dbReference>
<organism evidence="3 4">
    <name type="scientific">Hepatospora eriocheir</name>
    <dbReference type="NCBI Taxonomy" id="1081669"/>
    <lineage>
        <taxon>Eukaryota</taxon>
        <taxon>Fungi</taxon>
        <taxon>Fungi incertae sedis</taxon>
        <taxon>Microsporidia</taxon>
        <taxon>Hepatosporidae</taxon>
        <taxon>Hepatospora</taxon>
    </lineage>
</organism>
<sequence length="69" mass="8082">MIGCGAEMGELRRIKSGFITEDSCITLHDLKDTFYQYRTSSDDSIIRKVVKQLEFLLVFYLEFLLKTRV</sequence>
<dbReference type="Pfam" id="PF16198">
    <property type="entry name" value="TruB_C_2"/>
    <property type="match status" value="1"/>
</dbReference>
<dbReference type="InterPro" id="IPR004802">
    <property type="entry name" value="tRNA_PsdUridine_synth_B_fam"/>
</dbReference>
<dbReference type="Proteomes" id="UP000192501">
    <property type="component" value="Unassembled WGS sequence"/>
</dbReference>
<comment type="caution">
    <text evidence="3">The sequence shown here is derived from an EMBL/GenBank/DDBJ whole genome shotgun (WGS) entry which is preliminary data.</text>
</comment>
<dbReference type="GO" id="GO:1990481">
    <property type="term" value="P:mRNA pseudouridine synthesis"/>
    <property type="evidence" value="ECO:0007669"/>
    <property type="project" value="TreeGrafter"/>
</dbReference>
<gene>
    <name evidence="3" type="primary">CBF5</name>
    <name evidence="3" type="ORF">A0H76_1869</name>
</gene>
<evidence type="ECO:0000313" key="4">
    <source>
        <dbReference type="Proteomes" id="UP000192501"/>
    </source>
</evidence>
<dbReference type="Gene3D" id="3.30.2350.10">
    <property type="entry name" value="Pseudouridine synthase"/>
    <property type="match status" value="1"/>
</dbReference>
<evidence type="ECO:0000313" key="3">
    <source>
        <dbReference type="EMBL" id="ORD98823.1"/>
    </source>
</evidence>
<dbReference type="GO" id="GO:0031120">
    <property type="term" value="P:snRNA pseudouridine synthesis"/>
    <property type="evidence" value="ECO:0007669"/>
    <property type="project" value="TreeGrafter"/>
</dbReference>
<dbReference type="GO" id="GO:0003723">
    <property type="term" value="F:RNA binding"/>
    <property type="evidence" value="ECO:0007669"/>
    <property type="project" value="InterPro"/>
</dbReference>